<reference evidence="3" key="2">
    <citation type="journal article" date="2023" name="IMA Fungus">
        <title>Comparative genomic study of the Penicillium genus elucidates a diverse pangenome and 15 lateral gene transfer events.</title>
        <authorList>
            <person name="Petersen C."/>
            <person name="Sorensen T."/>
            <person name="Nielsen M.R."/>
            <person name="Sondergaard T.E."/>
            <person name="Sorensen J.L."/>
            <person name="Fitzpatrick D.A."/>
            <person name="Frisvad J.C."/>
            <person name="Nielsen K.L."/>
        </authorList>
    </citation>
    <scope>NUCLEOTIDE SEQUENCE</scope>
    <source>
        <strain evidence="3">IBT 26290</strain>
    </source>
</reference>
<dbReference type="EMBL" id="JAPQKN010000002">
    <property type="protein sequence ID" value="KAJ5168411.1"/>
    <property type="molecule type" value="Genomic_DNA"/>
</dbReference>
<sequence>MDDLTSTIEKMLTSSDVSIRVLPGKPLAPAQAIARDDKRMALPRSLEVPSPASQKTGRSQNHTTQPAAGAIVYETPPTGSQHPELNRLFEYSAVLDSGASRHVTFQREWYTSFAPSKGFRVTGVGDFFLNATGVGTAQVSCNTGGKKVYLELENTLFVPNIRTSLISVSQLLEQGAYVTFEQVDEKMVGTVRINGQVFTASEMQGVFFMDMWQPTDPKVSKP</sequence>
<reference evidence="3" key="1">
    <citation type="submission" date="2022-11" db="EMBL/GenBank/DDBJ databases">
        <authorList>
            <person name="Petersen C."/>
        </authorList>
    </citation>
    <scope>NUCLEOTIDE SEQUENCE</scope>
    <source>
        <strain evidence="3">IBT 26290</strain>
    </source>
</reference>
<dbReference type="Pfam" id="PF22936">
    <property type="entry name" value="Pol_BBD"/>
    <property type="match status" value="1"/>
</dbReference>
<gene>
    <name evidence="3" type="ORF">N7482_004005</name>
</gene>
<comment type="caution">
    <text evidence="3">The sequence shown here is derived from an EMBL/GenBank/DDBJ whole genome shotgun (WGS) entry which is preliminary data.</text>
</comment>
<proteinExistence type="predicted"/>
<evidence type="ECO:0000313" key="4">
    <source>
        <dbReference type="Proteomes" id="UP001149163"/>
    </source>
</evidence>
<dbReference type="AlphaFoldDB" id="A0A9W9I5S9"/>
<feature type="region of interest" description="Disordered" evidence="1">
    <location>
        <begin position="46"/>
        <end position="65"/>
    </location>
</feature>
<dbReference type="InterPro" id="IPR054722">
    <property type="entry name" value="PolX-like_BBD"/>
</dbReference>
<protein>
    <recommendedName>
        <fullName evidence="2">Retrovirus-related Pol polyprotein from transposon TNT 1-94-like beta-barrel domain-containing protein</fullName>
    </recommendedName>
</protein>
<evidence type="ECO:0000313" key="3">
    <source>
        <dbReference type="EMBL" id="KAJ5168411.1"/>
    </source>
</evidence>
<dbReference type="Proteomes" id="UP001149163">
    <property type="component" value="Unassembled WGS sequence"/>
</dbReference>
<dbReference type="OrthoDB" id="3799035at2759"/>
<evidence type="ECO:0000259" key="2">
    <source>
        <dbReference type="Pfam" id="PF22936"/>
    </source>
</evidence>
<keyword evidence="4" id="KW-1185">Reference proteome</keyword>
<accession>A0A9W9I5S9</accession>
<dbReference type="GeneID" id="81425306"/>
<organism evidence="3 4">
    <name type="scientific">Penicillium canariense</name>
    <dbReference type="NCBI Taxonomy" id="189055"/>
    <lineage>
        <taxon>Eukaryota</taxon>
        <taxon>Fungi</taxon>
        <taxon>Dikarya</taxon>
        <taxon>Ascomycota</taxon>
        <taxon>Pezizomycotina</taxon>
        <taxon>Eurotiomycetes</taxon>
        <taxon>Eurotiomycetidae</taxon>
        <taxon>Eurotiales</taxon>
        <taxon>Aspergillaceae</taxon>
        <taxon>Penicillium</taxon>
    </lineage>
</organism>
<feature type="domain" description="Retrovirus-related Pol polyprotein from transposon TNT 1-94-like beta-barrel" evidence="2">
    <location>
        <begin position="94"/>
        <end position="175"/>
    </location>
</feature>
<name>A0A9W9I5S9_9EURO</name>
<feature type="compositionally biased region" description="Polar residues" evidence="1">
    <location>
        <begin position="51"/>
        <end position="65"/>
    </location>
</feature>
<dbReference type="RefSeq" id="XP_056544872.1">
    <property type="nucleotide sequence ID" value="XM_056686130.1"/>
</dbReference>
<evidence type="ECO:0000256" key="1">
    <source>
        <dbReference type="SAM" id="MobiDB-lite"/>
    </source>
</evidence>